<dbReference type="PANTHER" id="PTHR47926">
    <property type="entry name" value="PENTATRICOPEPTIDE REPEAT-CONTAINING PROTEIN"/>
    <property type="match status" value="1"/>
</dbReference>
<gene>
    <name evidence="3" type="ORF">CEURO_LOCUS4230</name>
</gene>
<dbReference type="EMBL" id="CAMAPE010000008">
    <property type="protein sequence ID" value="CAH9072211.1"/>
    <property type="molecule type" value="Genomic_DNA"/>
</dbReference>
<accession>A0A9P0YQP3</accession>
<reference evidence="3" key="1">
    <citation type="submission" date="2022-07" db="EMBL/GenBank/DDBJ databases">
        <authorList>
            <person name="Macas J."/>
            <person name="Novak P."/>
            <person name="Neumann P."/>
        </authorList>
    </citation>
    <scope>NUCLEOTIDE SEQUENCE</scope>
</reference>
<organism evidence="3 4">
    <name type="scientific">Cuscuta europaea</name>
    <name type="common">European dodder</name>
    <dbReference type="NCBI Taxonomy" id="41803"/>
    <lineage>
        <taxon>Eukaryota</taxon>
        <taxon>Viridiplantae</taxon>
        <taxon>Streptophyta</taxon>
        <taxon>Embryophyta</taxon>
        <taxon>Tracheophyta</taxon>
        <taxon>Spermatophyta</taxon>
        <taxon>Magnoliopsida</taxon>
        <taxon>eudicotyledons</taxon>
        <taxon>Gunneridae</taxon>
        <taxon>Pentapetalae</taxon>
        <taxon>asterids</taxon>
        <taxon>lamiids</taxon>
        <taxon>Solanales</taxon>
        <taxon>Convolvulaceae</taxon>
        <taxon>Cuscuteae</taxon>
        <taxon>Cuscuta</taxon>
        <taxon>Cuscuta subgen. Cuscuta</taxon>
    </lineage>
</organism>
<keyword evidence="4" id="KW-1185">Reference proteome</keyword>
<evidence type="ECO:0000256" key="2">
    <source>
        <dbReference type="PROSITE-ProRule" id="PRU00708"/>
    </source>
</evidence>
<dbReference type="GO" id="GO:0009451">
    <property type="term" value="P:RNA modification"/>
    <property type="evidence" value="ECO:0007669"/>
    <property type="project" value="InterPro"/>
</dbReference>
<evidence type="ECO:0008006" key="5">
    <source>
        <dbReference type="Google" id="ProtNLM"/>
    </source>
</evidence>
<dbReference type="OrthoDB" id="1284223at2759"/>
<evidence type="ECO:0000256" key="1">
    <source>
        <dbReference type="ARBA" id="ARBA00022737"/>
    </source>
</evidence>
<dbReference type="InterPro" id="IPR046960">
    <property type="entry name" value="PPR_At4g14850-like_plant"/>
</dbReference>
<evidence type="ECO:0000313" key="3">
    <source>
        <dbReference type="EMBL" id="CAH9072211.1"/>
    </source>
</evidence>
<name>A0A9P0YQP3_CUSEU</name>
<sequence length="143" mass="15567">MADDPAASWEAVQTTKRDFSSSNSTRSTSKLVLITITPSLFTCNALILEYSKSSSEIESLKSFIGLWRTGIKPDKFVFPSVLKSDGCCSIVGAGGSVRSMSIKKGFSFDVHVNNALLKMYAACGVIAFARKVFEEMSERDMVS</sequence>
<dbReference type="GO" id="GO:0003723">
    <property type="term" value="F:RNA binding"/>
    <property type="evidence" value="ECO:0007669"/>
    <property type="project" value="InterPro"/>
</dbReference>
<dbReference type="AlphaFoldDB" id="A0A9P0YQP3"/>
<dbReference type="PROSITE" id="PS51375">
    <property type="entry name" value="PPR"/>
    <property type="match status" value="1"/>
</dbReference>
<feature type="repeat" description="PPR" evidence="2">
    <location>
        <begin position="109"/>
        <end position="143"/>
    </location>
</feature>
<dbReference type="PANTHER" id="PTHR47926:SF533">
    <property type="entry name" value="DYW DOMAIN-CONTAINING PROTEIN"/>
    <property type="match status" value="1"/>
</dbReference>
<protein>
    <recommendedName>
        <fullName evidence="5">Pentatricopeptide repeat-containing protein</fullName>
    </recommendedName>
</protein>
<dbReference type="Proteomes" id="UP001152484">
    <property type="component" value="Unassembled WGS sequence"/>
</dbReference>
<proteinExistence type="predicted"/>
<evidence type="ECO:0000313" key="4">
    <source>
        <dbReference type="Proteomes" id="UP001152484"/>
    </source>
</evidence>
<dbReference type="InterPro" id="IPR002885">
    <property type="entry name" value="PPR_rpt"/>
</dbReference>
<keyword evidence="1" id="KW-0677">Repeat</keyword>
<dbReference type="Gene3D" id="1.25.40.10">
    <property type="entry name" value="Tetratricopeptide repeat domain"/>
    <property type="match status" value="1"/>
</dbReference>
<comment type="caution">
    <text evidence="3">The sequence shown here is derived from an EMBL/GenBank/DDBJ whole genome shotgun (WGS) entry which is preliminary data.</text>
</comment>
<dbReference type="InterPro" id="IPR011990">
    <property type="entry name" value="TPR-like_helical_dom_sf"/>
</dbReference>